<organism evidence="3 4">
    <name type="scientific">Chionoecetes opilio</name>
    <name type="common">Atlantic snow crab</name>
    <name type="synonym">Cancer opilio</name>
    <dbReference type="NCBI Taxonomy" id="41210"/>
    <lineage>
        <taxon>Eukaryota</taxon>
        <taxon>Metazoa</taxon>
        <taxon>Ecdysozoa</taxon>
        <taxon>Arthropoda</taxon>
        <taxon>Crustacea</taxon>
        <taxon>Multicrustacea</taxon>
        <taxon>Malacostraca</taxon>
        <taxon>Eumalacostraca</taxon>
        <taxon>Eucarida</taxon>
        <taxon>Decapoda</taxon>
        <taxon>Pleocyemata</taxon>
        <taxon>Brachyura</taxon>
        <taxon>Eubrachyura</taxon>
        <taxon>Majoidea</taxon>
        <taxon>Majidae</taxon>
        <taxon>Chionoecetes</taxon>
    </lineage>
</organism>
<dbReference type="Pfam" id="PF05694">
    <property type="entry name" value="SBP56"/>
    <property type="match status" value="2"/>
</dbReference>
<proteinExistence type="inferred from homology"/>
<dbReference type="EMBL" id="JACEEZ010019248">
    <property type="protein sequence ID" value="KAG0715893.1"/>
    <property type="molecule type" value="Genomic_DNA"/>
</dbReference>
<dbReference type="PANTHER" id="PTHR23300:SF0">
    <property type="entry name" value="METHANETHIOL OXIDASE"/>
    <property type="match status" value="1"/>
</dbReference>
<sequence>MAMKEGPREKIVWLPCIKTGSGKPDYLATVDVDPQSPTYCKCLKPRPHYHSPPSALAVGACRREAPLPGLCPHERFCSAVSALPDFKVINRLYLPYLDDEIHHTGWNTCSSCYDDPTKVRNRLVMPALGSSRIYIVDISAERNPKLHKIIEPEVLKSNGVSHPHTTHCLPDGKVMISTLGDAQGKAKGSFITFDSFTFEHTGPWTSMDSQFGYDYWYQPTHDVLISSEWGCPTAFFKGFDPKDVTAGLITDILLSLDDRYLYFSNWAHGDIRQYDITDTHNPKLTGQIFLGGSIVKDGGVKVTHDVELKEQPDPVYVQGKHIDGSPQMLQLSLDGKRLYVTDSLFSPWDKQFYPDIVKKGSVMLQIDVDTVNGGLTLNHNFLVDFGKEPEGPALAHEIR</sequence>
<name>A0A8J5C300_CHIOP</name>
<evidence type="ECO:0000256" key="2">
    <source>
        <dbReference type="ARBA" id="ARBA00023266"/>
    </source>
</evidence>
<keyword evidence="4" id="KW-1185">Reference proteome</keyword>
<dbReference type="PANTHER" id="PTHR23300">
    <property type="entry name" value="METHANETHIOL OXIDASE"/>
    <property type="match status" value="1"/>
</dbReference>
<comment type="similarity">
    <text evidence="1">Belongs to the selenium-binding protein family.</text>
</comment>
<dbReference type="InterPro" id="IPR008826">
    <property type="entry name" value="Se-bd"/>
</dbReference>
<keyword evidence="2" id="KW-0711">Selenium</keyword>
<evidence type="ECO:0000256" key="1">
    <source>
        <dbReference type="ARBA" id="ARBA00005606"/>
    </source>
</evidence>
<comment type="caution">
    <text evidence="3">The sequence shown here is derived from an EMBL/GenBank/DDBJ whole genome shotgun (WGS) entry which is preliminary data.</text>
</comment>
<accession>A0A8J5C300</accession>
<gene>
    <name evidence="3" type="primary">Selenbp1</name>
    <name evidence="3" type="ORF">GWK47_010877</name>
</gene>
<dbReference type="Proteomes" id="UP000770661">
    <property type="component" value="Unassembled WGS sequence"/>
</dbReference>
<dbReference type="GO" id="GO:0008430">
    <property type="term" value="F:selenium binding"/>
    <property type="evidence" value="ECO:0007669"/>
    <property type="project" value="InterPro"/>
</dbReference>
<evidence type="ECO:0000313" key="3">
    <source>
        <dbReference type="EMBL" id="KAG0715893.1"/>
    </source>
</evidence>
<dbReference type="OrthoDB" id="10252446at2759"/>
<evidence type="ECO:0000313" key="4">
    <source>
        <dbReference type="Proteomes" id="UP000770661"/>
    </source>
</evidence>
<dbReference type="SUPFAM" id="SSF75011">
    <property type="entry name" value="3-carboxy-cis,cis-mucoante lactonizing enzyme"/>
    <property type="match status" value="1"/>
</dbReference>
<protein>
    <submittedName>
        <fullName evidence="3">Methanethiol oxidase</fullName>
    </submittedName>
</protein>
<dbReference type="AlphaFoldDB" id="A0A8J5C300"/>
<reference evidence="3" key="1">
    <citation type="submission" date="2020-07" db="EMBL/GenBank/DDBJ databases">
        <title>The High-quality genome of the commercially important snow crab, Chionoecetes opilio.</title>
        <authorList>
            <person name="Jeong J.-H."/>
            <person name="Ryu S."/>
        </authorList>
    </citation>
    <scope>NUCLEOTIDE SEQUENCE</scope>
    <source>
        <strain evidence="3">MADBK_172401_WGS</strain>
        <tissue evidence="3">Digestive gland</tissue>
    </source>
</reference>